<evidence type="ECO:0000313" key="2">
    <source>
        <dbReference type="EMBL" id="ADB37844.1"/>
    </source>
</evidence>
<keyword evidence="1" id="KW-1133">Transmembrane helix</keyword>
<evidence type="ECO:0000256" key="1">
    <source>
        <dbReference type="SAM" id="Phobius"/>
    </source>
</evidence>
<dbReference type="Proteomes" id="UP000002028">
    <property type="component" value="Chromosome"/>
</dbReference>
<feature type="transmembrane region" description="Helical" evidence="1">
    <location>
        <begin position="45"/>
        <end position="66"/>
    </location>
</feature>
<evidence type="ECO:0000313" key="3">
    <source>
        <dbReference type="Proteomes" id="UP000002028"/>
    </source>
</evidence>
<evidence type="ECO:0008006" key="4">
    <source>
        <dbReference type="Google" id="ProtNLM"/>
    </source>
</evidence>
<sequence>MNILMLCTGIGLALLGAGIWRYKATHLLSNVDSNQVDPSKKDGLARYAGLYCIGVGGIFSGLAFVIERFTTERELLLVIGGTVVLIMIATAIYLSGLGRFMKK</sequence>
<name>D2QQZ2_SPILD</name>
<dbReference type="HOGENOM" id="CLU_2262060_0_0_10"/>
<keyword evidence="1" id="KW-0472">Membrane</keyword>
<dbReference type="KEGG" id="sli:Slin_1799"/>
<dbReference type="EMBL" id="CP001769">
    <property type="protein sequence ID" value="ADB37844.1"/>
    <property type="molecule type" value="Genomic_DNA"/>
</dbReference>
<keyword evidence="1" id="KW-0812">Transmembrane</keyword>
<accession>D2QQZ2</accession>
<reference evidence="2 3" key="1">
    <citation type="journal article" date="2010" name="Stand. Genomic Sci.">
        <title>Complete genome sequence of Spirosoma linguale type strain (1).</title>
        <authorList>
            <person name="Lail K."/>
            <person name="Sikorski J."/>
            <person name="Saunders E."/>
            <person name="Lapidus A."/>
            <person name="Glavina Del Rio T."/>
            <person name="Copeland A."/>
            <person name="Tice H."/>
            <person name="Cheng J.-F."/>
            <person name="Lucas S."/>
            <person name="Nolan M."/>
            <person name="Bruce D."/>
            <person name="Goodwin L."/>
            <person name="Pitluck S."/>
            <person name="Ivanova N."/>
            <person name="Mavromatis K."/>
            <person name="Ovchinnikova G."/>
            <person name="Pati A."/>
            <person name="Chen A."/>
            <person name="Palaniappan K."/>
            <person name="Land M."/>
            <person name="Hauser L."/>
            <person name="Chang Y.-J."/>
            <person name="Jeffries C.D."/>
            <person name="Chain P."/>
            <person name="Brettin T."/>
            <person name="Detter J.C."/>
            <person name="Schuetze A."/>
            <person name="Rohde M."/>
            <person name="Tindall B.J."/>
            <person name="Goeker M."/>
            <person name="Bristow J."/>
            <person name="Eisen J.A."/>
            <person name="Markowitz V."/>
            <person name="Hugenholtz P."/>
            <person name="Kyrpides N.C."/>
            <person name="Klenk H.-P."/>
            <person name="Chen F."/>
        </authorList>
    </citation>
    <scope>NUCLEOTIDE SEQUENCE [LARGE SCALE GENOMIC DNA]</scope>
    <source>
        <strain evidence="3">ATCC 33905 / DSM 74 / LMG 10896 / Claus 1</strain>
    </source>
</reference>
<protein>
    <recommendedName>
        <fullName evidence="4">DUF3784 domain-containing protein</fullName>
    </recommendedName>
</protein>
<proteinExistence type="predicted"/>
<dbReference type="STRING" id="504472.Slin_1799"/>
<gene>
    <name evidence="2" type="ordered locus">Slin_1799</name>
</gene>
<organism evidence="2 3">
    <name type="scientific">Spirosoma linguale (strain ATCC 33905 / DSM 74 / LMG 10896 / Claus 1)</name>
    <dbReference type="NCBI Taxonomy" id="504472"/>
    <lineage>
        <taxon>Bacteria</taxon>
        <taxon>Pseudomonadati</taxon>
        <taxon>Bacteroidota</taxon>
        <taxon>Cytophagia</taxon>
        <taxon>Cytophagales</taxon>
        <taxon>Cytophagaceae</taxon>
        <taxon>Spirosoma</taxon>
    </lineage>
</organism>
<dbReference type="AlphaFoldDB" id="D2QQZ2"/>
<dbReference type="RefSeq" id="WP_012926394.1">
    <property type="nucleotide sequence ID" value="NC_013730.1"/>
</dbReference>
<feature type="transmembrane region" description="Helical" evidence="1">
    <location>
        <begin position="75"/>
        <end position="94"/>
    </location>
</feature>
<keyword evidence="3" id="KW-1185">Reference proteome</keyword>